<dbReference type="SUPFAM" id="SSF54593">
    <property type="entry name" value="Glyoxalase/Bleomycin resistance protein/Dihydroxybiphenyl dioxygenase"/>
    <property type="match status" value="1"/>
</dbReference>
<dbReference type="Proteomes" id="UP001057498">
    <property type="component" value="Chromosome"/>
</dbReference>
<dbReference type="Gene3D" id="3.30.720.110">
    <property type="match status" value="1"/>
</dbReference>
<dbReference type="Pfam" id="PF18029">
    <property type="entry name" value="Glyoxalase_6"/>
    <property type="match status" value="1"/>
</dbReference>
<evidence type="ECO:0000313" key="3">
    <source>
        <dbReference type="Proteomes" id="UP001057498"/>
    </source>
</evidence>
<dbReference type="InterPro" id="IPR029068">
    <property type="entry name" value="Glyas_Bleomycin-R_OHBP_Dase"/>
</dbReference>
<dbReference type="PANTHER" id="PTHR36503">
    <property type="entry name" value="BLR2520 PROTEIN"/>
    <property type="match status" value="1"/>
</dbReference>
<dbReference type="InterPro" id="IPR041581">
    <property type="entry name" value="Glyoxalase_6"/>
</dbReference>
<dbReference type="RefSeq" id="WP_251969826.1">
    <property type="nucleotide sequence ID" value="NZ_AP025730.1"/>
</dbReference>
<dbReference type="PROSITE" id="PS51819">
    <property type="entry name" value="VOC"/>
    <property type="match status" value="1"/>
</dbReference>
<name>A0ABM7YPY9_9BURK</name>
<dbReference type="PANTHER" id="PTHR36503:SF1">
    <property type="entry name" value="BLR2520 PROTEIN"/>
    <property type="match status" value="1"/>
</dbReference>
<organism evidence="2 3">
    <name type="scientific">Sphaerotilus microaerophilus</name>
    <dbReference type="NCBI Taxonomy" id="2914710"/>
    <lineage>
        <taxon>Bacteria</taxon>
        <taxon>Pseudomonadati</taxon>
        <taxon>Pseudomonadota</taxon>
        <taxon>Betaproteobacteria</taxon>
        <taxon>Burkholderiales</taxon>
        <taxon>Sphaerotilaceae</taxon>
        <taxon>Sphaerotilus</taxon>
    </lineage>
</organism>
<accession>A0ABM7YPY9</accession>
<dbReference type="Gene3D" id="3.30.720.120">
    <property type="match status" value="1"/>
</dbReference>
<dbReference type="InterPro" id="IPR037523">
    <property type="entry name" value="VOC_core"/>
</dbReference>
<protein>
    <submittedName>
        <fullName evidence="2">Glyoxalase</fullName>
    </submittedName>
</protein>
<sequence>MADAVFTLLHVSDPAASARFYEALLERAPIEASPSFAMFALGPGAMLGLWQREGVAPASAGSPGCSELALAVADRATVDAHYAHYGRWVALGCTLLQAPTAMDFGYTCVVQDPDGHRIRVFTPEGT</sequence>
<gene>
    <name evidence="2" type="ORF">CATMQ487_35320</name>
</gene>
<evidence type="ECO:0000313" key="2">
    <source>
        <dbReference type="EMBL" id="BDI06562.1"/>
    </source>
</evidence>
<dbReference type="PIRSF" id="PIRSF039020">
    <property type="entry name" value="EhpR"/>
    <property type="match status" value="1"/>
</dbReference>
<reference evidence="2" key="1">
    <citation type="submission" date="2022-04" db="EMBL/GenBank/DDBJ databases">
        <title>Whole genome sequence of Sphaerotilus sp. FB-5.</title>
        <authorList>
            <person name="Takeda M."/>
            <person name="Narihara S."/>
            <person name="Akimoto M."/>
            <person name="Akimoto R."/>
            <person name="Nishiyashiki S."/>
            <person name="Murakami T."/>
        </authorList>
    </citation>
    <scope>NUCLEOTIDE SEQUENCE</scope>
    <source>
        <strain evidence="2">FB-5</strain>
    </source>
</reference>
<keyword evidence="3" id="KW-1185">Reference proteome</keyword>
<dbReference type="EMBL" id="AP025730">
    <property type="protein sequence ID" value="BDI06562.1"/>
    <property type="molecule type" value="Genomic_DNA"/>
</dbReference>
<proteinExistence type="predicted"/>
<evidence type="ECO:0000259" key="1">
    <source>
        <dbReference type="PROSITE" id="PS51819"/>
    </source>
</evidence>
<feature type="domain" description="VOC" evidence="1">
    <location>
        <begin position="1"/>
        <end position="123"/>
    </location>
</feature>
<dbReference type="InterPro" id="IPR026275">
    <property type="entry name" value="Glyoxalase/dOase/EhpR"/>
</dbReference>